<protein>
    <submittedName>
        <fullName evidence="2">Uncharacterized protein</fullName>
    </submittedName>
</protein>
<reference evidence="2 3" key="1">
    <citation type="submission" date="2016-11" db="EMBL/GenBank/DDBJ databases">
        <title>Study of marine rhodopsin-containing bacteria.</title>
        <authorList>
            <person name="Yoshizawa S."/>
            <person name="Kumagai Y."/>
            <person name="Kogure K."/>
        </authorList>
    </citation>
    <scope>NUCLEOTIDE SEQUENCE [LARGE SCALE GENOMIC DNA]</scope>
    <source>
        <strain evidence="2 3">SG-29</strain>
    </source>
</reference>
<organism evidence="2 3">
    <name type="scientific">Rubricoccus marinus</name>
    <dbReference type="NCBI Taxonomy" id="716817"/>
    <lineage>
        <taxon>Bacteria</taxon>
        <taxon>Pseudomonadati</taxon>
        <taxon>Rhodothermota</taxon>
        <taxon>Rhodothermia</taxon>
        <taxon>Rhodothermales</taxon>
        <taxon>Rubricoccaceae</taxon>
        <taxon>Rubricoccus</taxon>
    </lineage>
</organism>
<feature type="transmembrane region" description="Helical" evidence="1">
    <location>
        <begin position="20"/>
        <end position="37"/>
    </location>
</feature>
<name>A0A259TY13_9BACT</name>
<keyword evidence="1" id="KW-0812">Transmembrane</keyword>
<feature type="transmembrane region" description="Helical" evidence="1">
    <location>
        <begin position="120"/>
        <end position="145"/>
    </location>
</feature>
<dbReference type="EMBL" id="MQWB01000001">
    <property type="protein sequence ID" value="OZC02468.1"/>
    <property type="molecule type" value="Genomic_DNA"/>
</dbReference>
<accession>A0A259TY13</accession>
<comment type="caution">
    <text evidence="2">The sequence shown here is derived from an EMBL/GenBank/DDBJ whole genome shotgun (WGS) entry which is preliminary data.</text>
</comment>
<sequence>MTPRQRLNVFRRTVERHPRLWGLLFAGLLFVSYLVAIRPAREVFAQHVAYPVFAAIDTPRSRAFDVVQPERRAEAVFVLPRGEELDPNIEGIVWAAPAGIIFLLPAMFLIVAFPTRPYWLYLLAYHAVLGLGTVALFALAIGWFASFFDVHEFARTYVSEGVSLTVPLLLFLAGKAQEIRAEDGQAVGSGQ</sequence>
<keyword evidence="1" id="KW-0472">Membrane</keyword>
<evidence type="ECO:0000256" key="1">
    <source>
        <dbReference type="SAM" id="Phobius"/>
    </source>
</evidence>
<feature type="transmembrane region" description="Helical" evidence="1">
    <location>
        <begin position="92"/>
        <end position="113"/>
    </location>
</feature>
<dbReference type="RefSeq" id="WP_094546754.1">
    <property type="nucleotide sequence ID" value="NZ_MQWB01000001.1"/>
</dbReference>
<keyword evidence="3" id="KW-1185">Reference proteome</keyword>
<keyword evidence="1" id="KW-1133">Transmembrane helix</keyword>
<feature type="transmembrane region" description="Helical" evidence="1">
    <location>
        <begin position="157"/>
        <end position="174"/>
    </location>
</feature>
<proteinExistence type="predicted"/>
<dbReference type="InParanoid" id="A0A259TY13"/>
<gene>
    <name evidence="2" type="ORF">BSZ36_05430</name>
</gene>
<evidence type="ECO:0000313" key="3">
    <source>
        <dbReference type="Proteomes" id="UP000216446"/>
    </source>
</evidence>
<dbReference type="AlphaFoldDB" id="A0A259TY13"/>
<dbReference type="OrthoDB" id="9799271at2"/>
<evidence type="ECO:0000313" key="2">
    <source>
        <dbReference type="EMBL" id="OZC02468.1"/>
    </source>
</evidence>
<dbReference type="Proteomes" id="UP000216446">
    <property type="component" value="Unassembled WGS sequence"/>
</dbReference>